<dbReference type="Proteomes" id="UP000265520">
    <property type="component" value="Unassembled WGS sequence"/>
</dbReference>
<name>A0A392MQT7_9FABA</name>
<accession>A0A392MQT7</accession>
<evidence type="ECO:0000313" key="2">
    <source>
        <dbReference type="Proteomes" id="UP000265520"/>
    </source>
</evidence>
<dbReference type="EMBL" id="LXQA010017077">
    <property type="protein sequence ID" value="MCH89867.1"/>
    <property type="molecule type" value="Genomic_DNA"/>
</dbReference>
<evidence type="ECO:0000313" key="1">
    <source>
        <dbReference type="EMBL" id="MCH89867.1"/>
    </source>
</evidence>
<keyword evidence="2" id="KW-1185">Reference proteome</keyword>
<sequence>MFFQEFRQDDGAWRKKVVVEWWEKGSVVVAIILSEGLRAIEIGGRENKWCRRRCEN</sequence>
<gene>
    <name evidence="1" type="ORF">A2U01_0010771</name>
</gene>
<protein>
    <submittedName>
        <fullName evidence="1">Uncharacterized protein</fullName>
    </submittedName>
</protein>
<organism evidence="1 2">
    <name type="scientific">Trifolium medium</name>
    <dbReference type="NCBI Taxonomy" id="97028"/>
    <lineage>
        <taxon>Eukaryota</taxon>
        <taxon>Viridiplantae</taxon>
        <taxon>Streptophyta</taxon>
        <taxon>Embryophyta</taxon>
        <taxon>Tracheophyta</taxon>
        <taxon>Spermatophyta</taxon>
        <taxon>Magnoliopsida</taxon>
        <taxon>eudicotyledons</taxon>
        <taxon>Gunneridae</taxon>
        <taxon>Pentapetalae</taxon>
        <taxon>rosids</taxon>
        <taxon>fabids</taxon>
        <taxon>Fabales</taxon>
        <taxon>Fabaceae</taxon>
        <taxon>Papilionoideae</taxon>
        <taxon>50 kb inversion clade</taxon>
        <taxon>NPAAA clade</taxon>
        <taxon>Hologalegina</taxon>
        <taxon>IRL clade</taxon>
        <taxon>Trifolieae</taxon>
        <taxon>Trifolium</taxon>
    </lineage>
</organism>
<proteinExistence type="predicted"/>
<comment type="caution">
    <text evidence="1">The sequence shown here is derived from an EMBL/GenBank/DDBJ whole genome shotgun (WGS) entry which is preliminary data.</text>
</comment>
<dbReference type="AlphaFoldDB" id="A0A392MQT7"/>
<reference evidence="1 2" key="1">
    <citation type="journal article" date="2018" name="Front. Plant Sci.">
        <title>Red Clover (Trifolium pratense) and Zigzag Clover (T. medium) - A Picture of Genomic Similarities and Differences.</title>
        <authorList>
            <person name="Dluhosova J."/>
            <person name="Istvanek J."/>
            <person name="Nedelnik J."/>
            <person name="Repkova J."/>
        </authorList>
    </citation>
    <scope>NUCLEOTIDE SEQUENCE [LARGE SCALE GENOMIC DNA]</scope>
    <source>
        <strain evidence="2">cv. 10/8</strain>
        <tissue evidence="1">Leaf</tissue>
    </source>
</reference>